<evidence type="ECO:0000256" key="3">
    <source>
        <dbReference type="PIRNR" id="PIRNR006439"/>
    </source>
</evidence>
<dbReference type="InterPro" id="IPR002880">
    <property type="entry name" value="Pyrv_Fd/Flavodoxin_OxRdtase_N"/>
</dbReference>
<dbReference type="AlphaFoldDB" id="A0A2G6EA59"/>
<sequence>MDKLLLLGDEALAQGALDAGLSGVYAYPGTPSTEITEYIQRNQAAIERNVHREWSANEKTALESALGMSYAGKRAMTCMKHVGLNVAADPFMNSALTGANGGIIITVADDPSMHSSQNEQDSRFYVKFAGIPALEPSNQQEAYDMAFHAFELSERYNTPVLIRLTTRLAHSRSGILRRDVLSENELKLPDDPNQFVLLPAIARKRYKHVLTQQKAFENESEQSPFNACHDGQDTSLGIIACGLAYNYLMEQWEDGICPYPVLKISQYPLPRKLVERIITACNDILVLEEGMPLVEEMLRAFPAASDNMSASLKGPSIQGRLSGALPRDGELNPNLVAAALGLNNKSWAAVPDIVATRPPELCKGCSHRDAYHALNEALEPYGRGHVFSDIGCYTLGFLPPFQSINTCVDMGASITMAKGAADAKFKPAIAVIGDSTFIHSGITGLLDAVWENSNIVVMILDNATTAMTGGQDHAGTGKLEDICKGLGVAEEHIRILKPLPKNHDKMVQTIKEEIAYKGVSVLILRRECIQTLVRRKRQQKA</sequence>
<dbReference type="PANTHER" id="PTHR43710:SF5">
    <property type="entry name" value="INDOLEPYRUVATE FERREDOXIN OXIDOREDUCTASE ALPHA SUBUNIT"/>
    <property type="match status" value="1"/>
</dbReference>
<keyword evidence="3" id="KW-0813">Transport</keyword>
<keyword evidence="1 3" id="KW-0479">Metal-binding</keyword>
<dbReference type="SUPFAM" id="SSF52518">
    <property type="entry name" value="Thiamin diphosphate-binding fold (THDP-binding)"/>
    <property type="match status" value="2"/>
</dbReference>
<protein>
    <recommendedName>
        <fullName evidence="3">Indolepyruvate oxidoreductase subunit IorA</fullName>
        <shortName evidence="3">IOR</shortName>
        <ecNumber evidence="3">1.2.7.8</ecNumber>
    </recommendedName>
    <alternativeName>
        <fullName evidence="3">Indolepyruvate ferredoxin oxidoreductase subunit alpha</fullName>
    </alternativeName>
</protein>
<keyword evidence="3" id="KW-0408">Iron</keyword>
<dbReference type="PANTHER" id="PTHR43710">
    <property type="entry name" value="2-HYDROXYACYL-COA LYASE"/>
    <property type="match status" value="1"/>
</dbReference>
<evidence type="ECO:0000256" key="1">
    <source>
        <dbReference type="ARBA" id="ARBA00022723"/>
    </source>
</evidence>
<dbReference type="InterPro" id="IPR017721">
    <property type="entry name" value="IorA"/>
</dbReference>
<feature type="domain" description="Thiamine pyrophosphate enzyme TPP-binding" evidence="5">
    <location>
        <begin position="389"/>
        <end position="479"/>
    </location>
</feature>
<dbReference type="Proteomes" id="UP000229740">
    <property type="component" value="Unassembled WGS sequence"/>
</dbReference>
<comment type="function">
    <text evidence="3">Catalyzes the ferredoxin-dependent oxidative decarboxylation of arylpyruvates.</text>
</comment>
<dbReference type="Gene3D" id="3.40.50.970">
    <property type="match status" value="2"/>
</dbReference>
<keyword evidence="6" id="KW-0670">Pyruvate</keyword>
<evidence type="ECO:0000259" key="5">
    <source>
        <dbReference type="Pfam" id="PF02775"/>
    </source>
</evidence>
<dbReference type="PIRSF" id="PIRSF006439">
    <property type="entry name" value="Indolepyruvate_ferr_oxidored"/>
    <property type="match status" value="1"/>
</dbReference>
<dbReference type="EMBL" id="PDPS01000021">
    <property type="protein sequence ID" value="PID58944.1"/>
    <property type="molecule type" value="Genomic_DNA"/>
</dbReference>
<organism evidence="6 7">
    <name type="scientific">candidate division KSB3 bacterium</name>
    <dbReference type="NCBI Taxonomy" id="2044937"/>
    <lineage>
        <taxon>Bacteria</taxon>
        <taxon>candidate division KSB3</taxon>
    </lineage>
</organism>
<comment type="catalytic activity">
    <reaction evidence="3">
        <text>indole-3-pyruvate + 2 oxidized [2Fe-2S]-[ferredoxin] + CoA = (indol-3-yl)acetyl-CoA + 2 reduced [2Fe-2S]-[ferredoxin] + CO2 + H(+)</text>
        <dbReference type="Rhea" id="RHEA:12645"/>
        <dbReference type="Rhea" id="RHEA-COMP:10000"/>
        <dbReference type="Rhea" id="RHEA-COMP:10001"/>
        <dbReference type="ChEBI" id="CHEBI:15378"/>
        <dbReference type="ChEBI" id="CHEBI:16526"/>
        <dbReference type="ChEBI" id="CHEBI:17640"/>
        <dbReference type="ChEBI" id="CHEBI:33737"/>
        <dbReference type="ChEBI" id="CHEBI:33738"/>
        <dbReference type="ChEBI" id="CHEBI:57271"/>
        <dbReference type="ChEBI" id="CHEBI:57287"/>
        <dbReference type="EC" id="1.2.7.8"/>
    </reaction>
</comment>
<comment type="caution">
    <text evidence="6">The sequence shown here is derived from an EMBL/GenBank/DDBJ whole genome shotgun (WGS) entry which is preliminary data.</text>
</comment>
<accession>A0A2G6EA59</accession>
<dbReference type="CDD" id="cd02008">
    <property type="entry name" value="TPP_IOR_alpha"/>
    <property type="match status" value="1"/>
</dbReference>
<dbReference type="GO" id="GO:0051539">
    <property type="term" value="F:4 iron, 4 sulfur cluster binding"/>
    <property type="evidence" value="ECO:0007669"/>
    <property type="project" value="UniProtKB-UniRule"/>
</dbReference>
<comment type="cofactor">
    <cofactor evidence="3">
        <name>[4Fe-4S] cluster</name>
        <dbReference type="ChEBI" id="CHEBI:49883"/>
    </cofactor>
    <text evidence="3">Binds 2 [4Fe-4S] clusters. In this family the first cluster has a non-standard and varying [4Fe-4S] binding motif CX(2)CX(2)CX(4-5)CP.</text>
</comment>
<evidence type="ECO:0000259" key="4">
    <source>
        <dbReference type="Pfam" id="PF01855"/>
    </source>
</evidence>
<evidence type="ECO:0000256" key="2">
    <source>
        <dbReference type="ARBA" id="ARBA00023002"/>
    </source>
</evidence>
<dbReference type="Pfam" id="PF02775">
    <property type="entry name" value="TPP_enzyme_C"/>
    <property type="match status" value="1"/>
</dbReference>
<keyword evidence="3" id="KW-0004">4Fe-4S</keyword>
<name>A0A2G6EA59_9BACT</name>
<dbReference type="InterPro" id="IPR011766">
    <property type="entry name" value="TPP_enzyme_TPP-bd"/>
</dbReference>
<dbReference type="GO" id="GO:0043805">
    <property type="term" value="F:indolepyruvate ferredoxin oxidoreductase activity"/>
    <property type="evidence" value="ECO:0007669"/>
    <property type="project" value="UniProtKB-UniRule"/>
</dbReference>
<evidence type="ECO:0000313" key="6">
    <source>
        <dbReference type="EMBL" id="PID58944.1"/>
    </source>
</evidence>
<dbReference type="InterPro" id="IPR029061">
    <property type="entry name" value="THDP-binding"/>
</dbReference>
<evidence type="ECO:0000313" key="7">
    <source>
        <dbReference type="Proteomes" id="UP000229740"/>
    </source>
</evidence>
<dbReference type="EC" id="1.2.7.8" evidence="3"/>
<proteinExistence type="predicted"/>
<gene>
    <name evidence="6" type="ORF">CSB45_02800</name>
</gene>
<dbReference type="InterPro" id="IPR045025">
    <property type="entry name" value="HACL1-like"/>
</dbReference>
<feature type="domain" description="Pyruvate flavodoxin/ferredoxin oxidoreductase pyrimidine binding" evidence="4">
    <location>
        <begin position="15"/>
        <end position="173"/>
    </location>
</feature>
<dbReference type="Pfam" id="PF01855">
    <property type="entry name" value="POR_N"/>
    <property type="match status" value="1"/>
</dbReference>
<dbReference type="GO" id="GO:0046872">
    <property type="term" value="F:metal ion binding"/>
    <property type="evidence" value="ECO:0007669"/>
    <property type="project" value="UniProtKB-UniRule"/>
</dbReference>
<keyword evidence="3" id="KW-0411">Iron-sulfur</keyword>
<reference evidence="6 7" key="1">
    <citation type="submission" date="2017-10" db="EMBL/GenBank/DDBJ databases">
        <title>Novel microbial diversity and functional potential in the marine mammal oral microbiome.</title>
        <authorList>
            <person name="Dudek N.K."/>
            <person name="Sun C.L."/>
            <person name="Burstein D."/>
            <person name="Kantor R.S."/>
            <person name="Aliaga Goltsman D.S."/>
            <person name="Bik E.M."/>
            <person name="Thomas B.C."/>
            <person name="Banfield J.F."/>
            <person name="Relman D.A."/>
        </authorList>
    </citation>
    <scope>NUCLEOTIDE SEQUENCE [LARGE SCALE GENOMIC DNA]</scope>
    <source>
        <strain evidence="6">DOLZORAL124_49_17</strain>
    </source>
</reference>
<keyword evidence="2 3" id="KW-0560">Oxidoreductase</keyword>
<dbReference type="GO" id="GO:0030976">
    <property type="term" value="F:thiamine pyrophosphate binding"/>
    <property type="evidence" value="ECO:0007669"/>
    <property type="project" value="InterPro"/>
</dbReference>
<keyword evidence="3" id="KW-0249">Electron transport</keyword>
<dbReference type="CDD" id="cd07034">
    <property type="entry name" value="TPP_PYR_PFOR_IOR-alpha_like"/>
    <property type="match status" value="1"/>
</dbReference>
<dbReference type="FunFam" id="3.40.50.970:FF:000039">
    <property type="entry name" value="Indolepyruvate oxidoreductase subunit IorA"/>
    <property type="match status" value="1"/>
</dbReference>